<protein>
    <submittedName>
        <fullName evidence="2">Uncharacterized protein</fullName>
    </submittedName>
</protein>
<accession>A0A7Z3C358</accession>
<sequence length="92" mass="10747">MLSGGERKQKRKLKQEQEQEQKKGRKQRRQRKHESSCMCFKPEFTSVFHVGVPLPNNAVSLLSLRERVRVRGILRPYKDASNPPHPSIQRSP</sequence>
<reference evidence="2 3" key="1">
    <citation type="submission" date="2018-03" db="EMBL/GenBank/DDBJ databases">
        <title>Complete genome sequence of Pseudomonas fluorescens sp. G7.</title>
        <authorList>
            <person name="Gao C.-H."/>
            <person name="Li Z."/>
            <person name="Cai P."/>
        </authorList>
    </citation>
    <scope>NUCLEOTIDE SEQUENCE [LARGE SCALE GENOMIC DNA]</scope>
    <source>
        <strain evidence="2 3">G7</strain>
    </source>
</reference>
<evidence type="ECO:0000256" key="1">
    <source>
        <dbReference type="SAM" id="MobiDB-lite"/>
    </source>
</evidence>
<name>A0A7Z3C358_PSEFL</name>
<gene>
    <name evidence="2" type="ORF">C6Y56_05155</name>
</gene>
<evidence type="ECO:0000313" key="2">
    <source>
        <dbReference type="EMBL" id="QJP94006.1"/>
    </source>
</evidence>
<feature type="compositionally biased region" description="Basic residues" evidence="1">
    <location>
        <begin position="23"/>
        <end position="32"/>
    </location>
</feature>
<organism evidence="2 3">
    <name type="scientific">Pseudomonas fluorescens</name>
    <dbReference type="NCBI Taxonomy" id="294"/>
    <lineage>
        <taxon>Bacteria</taxon>
        <taxon>Pseudomonadati</taxon>
        <taxon>Pseudomonadota</taxon>
        <taxon>Gammaproteobacteria</taxon>
        <taxon>Pseudomonadales</taxon>
        <taxon>Pseudomonadaceae</taxon>
        <taxon>Pseudomonas</taxon>
    </lineage>
</organism>
<dbReference type="Proteomes" id="UP000501669">
    <property type="component" value="Chromosome"/>
</dbReference>
<evidence type="ECO:0000313" key="3">
    <source>
        <dbReference type="Proteomes" id="UP000501669"/>
    </source>
</evidence>
<proteinExistence type="predicted"/>
<dbReference type="EMBL" id="CP027561">
    <property type="protein sequence ID" value="QJP94006.1"/>
    <property type="molecule type" value="Genomic_DNA"/>
</dbReference>
<dbReference type="AlphaFoldDB" id="A0A7Z3C358"/>
<feature type="region of interest" description="Disordered" evidence="1">
    <location>
        <begin position="1"/>
        <end position="36"/>
    </location>
</feature>